<dbReference type="EMBL" id="JARKIE010000338">
    <property type="protein sequence ID" value="KAJ7653039.1"/>
    <property type="molecule type" value="Genomic_DNA"/>
</dbReference>
<protein>
    <submittedName>
        <fullName evidence="1">Uncharacterized protein</fullName>
    </submittedName>
</protein>
<sequence length="62" mass="7328">MRQAADIPASPAAMQIRQLEAREWRFFISCSWLRGAARRQFRSLSWRRTSPSIRTRERSFGS</sequence>
<accession>A0AAD7G3P5</accession>
<name>A0AAD7G3P5_MYCRO</name>
<evidence type="ECO:0000313" key="2">
    <source>
        <dbReference type="Proteomes" id="UP001221757"/>
    </source>
</evidence>
<organism evidence="1 2">
    <name type="scientific">Mycena rosella</name>
    <name type="common">Pink bonnet</name>
    <name type="synonym">Agaricus rosellus</name>
    <dbReference type="NCBI Taxonomy" id="1033263"/>
    <lineage>
        <taxon>Eukaryota</taxon>
        <taxon>Fungi</taxon>
        <taxon>Dikarya</taxon>
        <taxon>Basidiomycota</taxon>
        <taxon>Agaricomycotina</taxon>
        <taxon>Agaricomycetes</taxon>
        <taxon>Agaricomycetidae</taxon>
        <taxon>Agaricales</taxon>
        <taxon>Marasmiineae</taxon>
        <taxon>Mycenaceae</taxon>
        <taxon>Mycena</taxon>
    </lineage>
</organism>
<evidence type="ECO:0000313" key="1">
    <source>
        <dbReference type="EMBL" id="KAJ7653039.1"/>
    </source>
</evidence>
<dbReference type="Proteomes" id="UP001221757">
    <property type="component" value="Unassembled WGS sequence"/>
</dbReference>
<keyword evidence="2" id="KW-1185">Reference proteome</keyword>
<gene>
    <name evidence="1" type="ORF">B0H17DRAFT_1100965</name>
</gene>
<dbReference type="AlphaFoldDB" id="A0AAD7G3P5"/>
<comment type="caution">
    <text evidence="1">The sequence shown here is derived from an EMBL/GenBank/DDBJ whole genome shotgun (WGS) entry which is preliminary data.</text>
</comment>
<proteinExistence type="predicted"/>
<reference evidence="1" key="1">
    <citation type="submission" date="2023-03" db="EMBL/GenBank/DDBJ databases">
        <title>Massive genome expansion in bonnet fungi (Mycena s.s.) driven by repeated elements and novel gene families across ecological guilds.</title>
        <authorList>
            <consortium name="Lawrence Berkeley National Laboratory"/>
            <person name="Harder C.B."/>
            <person name="Miyauchi S."/>
            <person name="Viragh M."/>
            <person name="Kuo A."/>
            <person name="Thoen E."/>
            <person name="Andreopoulos B."/>
            <person name="Lu D."/>
            <person name="Skrede I."/>
            <person name="Drula E."/>
            <person name="Henrissat B."/>
            <person name="Morin E."/>
            <person name="Kohler A."/>
            <person name="Barry K."/>
            <person name="LaButti K."/>
            <person name="Morin E."/>
            <person name="Salamov A."/>
            <person name="Lipzen A."/>
            <person name="Mereny Z."/>
            <person name="Hegedus B."/>
            <person name="Baldrian P."/>
            <person name="Stursova M."/>
            <person name="Weitz H."/>
            <person name="Taylor A."/>
            <person name="Grigoriev I.V."/>
            <person name="Nagy L.G."/>
            <person name="Martin F."/>
            <person name="Kauserud H."/>
        </authorList>
    </citation>
    <scope>NUCLEOTIDE SEQUENCE</scope>
    <source>
        <strain evidence="1">CBHHK067</strain>
    </source>
</reference>